<evidence type="ECO:0000256" key="2">
    <source>
        <dbReference type="PIRSR" id="PIRSR605511-1"/>
    </source>
</evidence>
<dbReference type="PRINTS" id="PR01790">
    <property type="entry name" value="SMP30FAMILY"/>
</dbReference>
<dbReference type="InterPro" id="IPR005511">
    <property type="entry name" value="SMP-30"/>
</dbReference>
<dbReference type="PANTHER" id="PTHR10907:SF47">
    <property type="entry name" value="REGUCALCIN"/>
    <property type="match status" value="1"/>
</dbReference>
<feature type="binding site" evidence="3">
    <location>
        <position position="146"/>
    </location>
    <ligand>
        <name>a divalent metal cation</name>
        <dbReference type="ChEBI" id="CHEBI:60240"/>
    </ligand>
</feature>
<comment type="cofactor">
    <cofactor evidence="3">
        <name>Zn(2+)</name>
        <dbReference type="ChEBI" id="CHEBI:29105"/>
    </cofactor>
    <text evidence="3">Binds 1 divalent metal cation per subunit.</text>
</comment>
<dbReference type="AlphaFoldDB" id="A0A7W7AHW1"/>
<dbReference type="GO" id="GO:0005509">
    <property type="term" value="F:calcium ion binding"/>
    <property type="evidence" value="ECO:0007669"/>
    <property type="project" value="TreeGrafter"/>
</dbReference>
<feature type="binding site" evidence="3">
    <location>
        <position position="100"/>
    </location>
    <ligand>
        <name>substrate</name>
    </ligand>
</feature>
<dbReference type="InterPro" id="IPR011042">
    <property type="entry name" value="6-blade_b-propeller_TolB-like"/>
</dbReference>
<evidence type="ECO:0000256" key="1">
    <source>
        <dbReference type="ARBA" id="ARBA00008853"/>
    </source>
</evidence>
<protein>
    <submittedName>
        <fullName evidence="5">Sugar lactone lactonase YvrE</fullName>
    </submittedName>
</protein>
<dbReference type="EMBL" id="JACHNY010000002">
    <property type="protein sequence ID" value="MBB4617126.1"/>
    <property type="molecule type" value="Genomic_DNA"/>
</dbReference>
<evidence type="ECO:0000256" key="3">
    <source>
        <dbReference type="PIRSR" id="PIRSR605511-2"/>
    </source>
</evidence>
<feature type="binding site" evidence="3">
    <location>
        <position position="98"/>
    </location>
    <ligand>
        <name>substrate</name>
    </ligand>
</feature>
<keyword evidence="6" id="KW-1185">Reference proteome</keyword>
<feature type="binding site" evidence="3">
    <location>
        <position position="15"/>
    </location>
    <ligand>
        <name>a divalent metal cation</name>
        <dbReference type="ChEBI" id="CHEBI:60240"/>
    </ligand>
</feature>
<feature type="active site" description="Proton donor/acceptor" evidence="2">
    <location>
        <position position="194"/>
    </location>
</feature>
<dbReference type="RefSeq" id="WP_184112672.1">
    <property type="nucleotide sequence ID" value="NZ_JACHNY010000002.1"/>
</dbReference>
<dbReference type="Pfam" id="PF08450">
    <property type="entry name" value="SGL"/>
    <property type="match status" value="1"/>
</dbReference>
<feature type="binding site" evidence="3">
    <location>
        <position position="194"/>
    </location>
    <ligand>
        <name>a divalent metal cation</name>
        <dbReference type="ChEBI" id="CHEBI:60240"/>
    </ligand>
</feature>
<name>A0A7W7AHW1_9SPHN</name>
<dbReference type="Proteomes" id="UP000574769">
    <property type="component" value="Unassembled WGS sequence"/>
</dbReference>
<dbReference type="PANTHER" id="PTHR10907">
    <property type="entry name" value="REGUCALCIN"/>
    <property type="match status" value="1"/>
</dbReference>
<feature type="domain" description="SMP-30/Gluconolactonase/LRE-like region" evidence="4">
    <location>
        <begin position="13"/>
        <end position="252"/>
    </location>
</feature>
<reference evidence="5 6" key="1">
    <citation type="submission" date="2020-08" db="EMBL/GenBank/DDBJ databases">
        <title>Genomic Encyclopedia of Type Strains, Phase IV (KMG-IV): sequencing the most valuable type-strain genomes for metagenomic binning, comparative biology and taxonomic classification.</title>
        <authorList>
            <person name="Goeker M."/>
        </authorList>
    </citation>
    <scope>NUCLEOTIDE SEQUENCE [LARGE SCALE GENOMIC DNA]</scope>
    <source>
        <strain evidence="5 6">DSM 15867</strain>
    </source>
</reference>
<comment type="caution">
    <text evidence="5">The sequence shown here is derived from an EMBL/GenBank/DDBJ whole genome shotgun (WGS) entry which is preliminary data.</text>
</comment>
<dbReference type="GO" id="GO:0004341">
    <property type="term" value="F:gluconolactonase activity"/>
    <property type="evidence" value="ECO:0007669"/>
    <property type="project" value="TreeGrafter"/>
</dbReference>
<keyword evidence="3" id="KW-0862">Zinc</keyword>
<evidence type="ECO:0000313" key="5">
    <source>
        <dbReference type="EMBL" id="MBB4617126.1"/>
    </source>
</evidence>
<proteinExistence type="inferred from homology"/>
<organism evidence="5 6">
    <name type="scientific">Sphingomonas abaci</name>
    <dbReference type="NCBI Taxonomy" id="237611"/>
    <lineage>
        <taxon>Bacteria</taxon>
        <taxon>Pseudomonadati</taxon>
        <taxon>Pseudomonadota</taxon>
        <taxon>Alphaproteobacteria</taxon>
        <taxon>Sphingomonadales</taxon>
        <taxon>Sphingomonadaceae</taxon>
        <taxon>Sphingomonas</taxon>
    </lineage>
</organism>
<evidence type="ECO:0000259" key="4">
    <source>
        <dbReference type="Pfam" id="PF08450"/>
    </source>
</evidence>
<accession>A0A7W7AHW1</accession>
<dbReference type="GO" id="GO:0019853">
    <property type="term" value="P:L-ascorbic acid biosynthetic process"/>
    <property type="evidence" value="ECO:0007669"/>
    <property type="project" value="TreeGrafter"/>
</dbReference>
<dbReference type="SUPFAM" id="SSF63829">
    <property type="entry name" value="Calcium-dependent phosphotriesterase"/>
    <property type="match status" value="1"/>
</dbReference>
<dbReference type="Gene3D" id="2.120.10.30">
    <property type="entry name" value="TolB, C-terminal domain"/>
    <property type="match status" value="1"/>
</dbReference>
<keyword evidence="3" id="KW-0479">Metal-binding</keyword>
<comment type="similarity">
    <text evidence="1">Belongs to the SMP-30/CGR1 family.</text>
</comment>
<gene>
    <name evidence="5" type="ORF">GGQ96_001246</name>
</gene>
<sequence>MTVRNVWSLGATLGEGPVWDARDGALWFVDIKQHRVHRFDPDGGETRSFQAPAQIGWVLPAEDGAFLAGLQTGLHRFDPDSGAFTLLTTVEPDRPGNRLNDATVAADGAVWFGSMDDGETAVTGQVHRFHAGTLTTSAIPPVVITNGPAVSPDGATLYHVDTLGRTIHAVPLDGAEAGVPRLFATIADADGYPDGVSVDAEGGVWVGLWGGWSARRYAPDSTLDRVVRFPVANITKVAFGGPDLRTGFATSAGKGLSEAERAAQPEAGSLFAFDVDVPGRVLPLAKVSA</sequence>
<evidence type="ECO:0000313" key="6">
    <source>
        <dbReference type="Proteomes" id="UP000574769"/>
    </source>
</evidence>
<dbReference type="InterPro" id="IPR013658">
    <property type="entry name" value="SGL"/>
</dbReference>